<protein>
    <submittedName>
        <fullName evidence="3">DUF222 domain-containing protein</fullName>
    </submittedName>
</protein>
<dbReference type="Proteomes" id="UP000435304">
    <property type="component" value="Unassembled WGS sequence"/>
</dbReference>
<dbReference type="SMART" id="SM00507">
    <property type="entry name" value="HNHc"/>
    <property type="match status" value="1"/>
</dbReference>
<keyword evidence="4" id="KW-1185">Reference proteome</keyword>
<evidence type="ECO:0000259" key="2">
    <source>
        <dbReference type="SMART" id="SM00507"/>
    </source>
</evidence>
<name>A0A6A9UXU9_9ACTN</name>
<feature type="region of interest" description="Disordered" evidence="1">
    <location>
        <begin position="459"/>
        <end position="507"/>
    </location>
</feature>
<feature type="domain" description="HNH nuclease" evidence="2">
    <location>
        <begin position="348"/>
        <end position="413"/>
    </location>
</feature>
<sequence length="507" mass="53327">MDRGRADAATVLAAARELRASEDAAAAALLDQAARWADLHPALDAEHAATSYFRGMDTGAPLAGEGTPAVAASCVAELAAALHCSTESGRTLIGHALELRHRLPRLWALVQGARVPAWQARRVASRTISLSRDAAAFVDAQVAAMAGRVGPAQLDRLVTTAVLEYMPTEAEQRRRAAEDSRRFDIWHDQDGSSSGMAAVSGWLDLPDALDLEAAVTAGAAALASSGCTQSLDVRRSRAVGELARHQPALDLLPAGAEPGVADGAPEPPADGSAGRPVPARRVTLYLHLSADALADGGCAPGWVGNTRVPVTAGQVRDWCGQPGTSVTVRPVVDLNRPQGTAGYEVPDRIREQVALRDRTCVFPWCHRPAHPRPLSSASGEDRWSLDCDHVVAFGAGGTTSSDNLAPLCRGHHQLKTHHRWRYRALAAGRYLWTSPSGARYLRDRDGGTSELAAARALRRSAGASAAGPPADRGWSSTTTAPARGGVPPPQQPVSLSPSPRSPEPAPF</sequence>
<dbReference type="InterPro" id="IPR003870">
    <property type="entry name" value="DUF222"/>
</dbReference>
<dbReference type="RefSeq" id="WP_156609604.1">
    <property type="nucleotide sequence ID" value="NZ_WPCU01000005.1"/>
</dbReference>
<feature type="compositionally biased region" description="Low complexity" evidence="1">
    <location>
        <begin position="459"/>
        <end position="470"/>
    </location>
</feature>
<proteinExistence type="predicted"/>
<dbReference type="InterPro" id="IPR003615">
    <property type="entry name" value="HNH_nuc"/>
</dbReference>
<organism evidence="3 4">
    <name type="scientific">Auraticoccus cholistanensis</name>
    <dbReference type="NCBI Taxonomy" id="2656650"/>
    <lineage>
        <taxon>Bacteria</taxon>
        <taxon>Bacillati</taxon>
        <taxon>Actinomycetota</taxon>
        <taxon>Actinomycetes</taxon>
        <taxon>Propionibacteriales</taxon>
        <taxon>Propionibacteriaceae</taxon>
        <taxon>Auraticoccus</taxon>
    </lineage>
</organism>
<dbReference type="Gene3D" id="1.10.30.50">
    <property type="match status" value="1"/>
</dbReference>
<reference evidence="3 4" key="1">
    <citation type="submission" date="2019-12" db="EMBL/GenBank/DDBJ databases">
        <title>Auraticoccus cholistani sp. nov., an actinomycete isolated from soil of Cholistan desert.</title>
        <authorList>
            <person name="Cheema M.T."/>
        </authorList>
    </citation>
    <scope>NUCLEOTIDE SEQUENCE [LARGE SCALE GENOMIC DNA]</scope>
    <source>
        <strain evidence="3 4">F435</strain>
    </source>
</reference>
<evidence type="ECO:0000313" key="4">
    <source>
        <dbReference type="Proteomes" id="UP000435304"/>
    </source>
</evidence>
<feature type="region of interest" description="Disordered" evidence="1">
    <location>
        <begin position="250"/>
        <end position="276"/>
    </location>
</feature>
<gene>
    <name evidence="3" type="ORF">GC722_09195</name>
</gene>
<evidence type="ECO:0000256" key="1">
    <source>
        <dbReference type="SAM" id="MobiDB-lite"/>
    </source>
</evidence>
<dbReference type="AlphaFoldDB" id="A0A6A9UXU9"/>
<accession>A0A6A9UXU9</accession>
<dbReference type="EMBL" id="WPCU01000005">
    <property type="protein sequence ID" value="MVA76197.1"/>
    <property type="molecule type" value="Genomic_DNA"/>
</dbReference>
<evidence type="ECO:0000313" key="3">
    <source>
        <dbReference type="EMBL" id="MVA76197.1"/>
    </source>
</evidence>
<comment type="caution">
    <text evidence="3">The sequence shown here is derived from an EMBL/GenBank/DDBJ whole genome shotgun (WGS) entry which is preliminary data.</text>
</comment>
<dbReference type="Pfam" id="PF02720">
    <property type="entry name" value="DUF222"/>
    <property type="match status" value="1"/>
</dbReference>
<dbReference type="CDD" id="cd00085">
    <property type="entry name" value="HNHc"/>
    <property type="match status" value="1"/>
</dbReference>